<gene>
    <name evidence="3" type="ORF">L2A60_17535</name>
</gene>
<accession>A0ABS9E0K6</accession>
<comment type="caution">
    <text evidence="3">The sequence shown here is derived from an EMBL/GenBank/DDBJ whole genome shotgun (WGS) entry which is preliminary data.</text>
</comment>
<dbReference type="Gene3D" id="3.40.50.1820">
    <property type="entry name" value="alpha/beta hydrolase"/>
    <property type="match status" value="1"/>
</dbReference>
<protein>
    <submittedName>
        <fullName evidence="3">Alpha/beta hydrolase</fullName>
    </submittedName>
</protein>
<dbReference type="PANTHER" id="PTHR16138:SF7">
    <property type="entry name" value="PALMITOYL-PROTEIN THIOESTERASE ABHD10, MITOCHONDRIAL"/>
    <property type="match status" value="1"/>
</dbReference>
<dbReference type="Proteomes" id="UP001521209">
    <property type="component" value="Unassembled WGS sequence"/>
</dbReference>
<name>A0ABS9E0K6_9PROT</name>
<dbReference type="GO" id="GO:0016787">
    <property type="term" value="F:hydrolase activity"/>
    <property type="evidence" value="ECO:0007669"/>
    <property type="project" value="UniProtKB-KW"/>
</dbReference>
<evidence type="ECO:0000313" key="3">
    <source>
        <dbReference type="EMBL" id="MCF3948474.1"/>
    </source>
</evidence>
<evidence type="ECO:0000256" key="1">
    <source>
        <dbReference type="ARBA" id="ARBA00022801"/>
    </source>
</evidence>
<proteinExistence type="predicted"/>
<dbReference type="InterPro" id="IPR052382">
    <property type="entry name" value="ABHD10_acyl-thioesterase"/>
</dbReference>
<reference evidence="3 4" key="1">
    <citation type="submission" date="2022-01" db="EMBL/GenBank/DDBJ databases">
        <authorList>
            <person name="Won M."/>
            <person name="Kim S.-J."/>
            <person name="Kwon S.-W."/>
        </authorList>
    </citation>
    <scope>NUCLEOTIDE SEQUENCE [LARGE SCALE GENOMIC DNA]</scope>
    <source>
        <strain evidence="3 4">KCTC 23505</strain>
    </source>
</reference>
<evidence type="ECO:0000313" key="4">
    <source>
        <dbReference type="Proteomes" id="UP001521209"/>
    </source>
</evidence>
<keyword evidence="4" id="KW-1185">Reference proteome</keyword>
<dbReference type="PANTHER" id="PTHR16138">
    <property type="entry name" value="MYCOPHENOLIC ACID ACYL-GLUCURONIDE ESTERASE, MITOCHONDRIAL"/>
    <property type="match status" value="1"/>
</dbReference>
<dbReference type="InterPro" id="IPR022742">
    <property type="entry name" value="Hydrolase_4"/>
</dbReference>
<keyword evidence="1 3" id="KW-0378">Hydrolase</keyword>
<dbReference type="EMBL" id="JAKGBZ010000055">
    <property type="protein sequence ID" value="MCF3948474.1"/>
    <property type="molecule type" value="Genomic_DNA"/>
</dbReference>
<sequence>MDERRGVIERADGVRLAYAHLAGDGPTLVFLSGFASDMQGTKAIFLRDWCAAHGSAMLRLDYSGHGASDGSFADGTIGRWVADARTVIDTVLPEGELILAGSSMGGWIGLLLARALGARVAGFLGIAAAPDFTEDLMKPSLTEAARAALARDGVVMVPNPYGSPTPMTAALLDDGARHLVLRAPIPIDAPVRLIHGQRDAEVPWQTSLRLAERIAGEDVWVTLIKDGEHRLSRASDLALIGRLLETIACAG</sequence>
<evidence type="ECO:0000259" key="2">
    <source>
        <dbReference type="Pfam" id="PF12146"/>
    </source>
</evidence>
<organism evidence="3 4">
    <name type="scientific">Acidiphilium iwatense</name>
    <dbReference type="NCBI Taxonomy" id="768198"/>
    <lineage>
        <taxon>Bacteria</taxon>
        <taxon>Pseudomonadati</taxon>
        <taxon>Pseudomonadota</taxon>
        <taxon>Alphaproteobacteria</taxon>
        <taxon>Acetobacterales</taxon>
        <taxon>Acidocellaceae</taxon>
        <taxon>Acidiphilium</taxon>
    </lineage>
</organism>
<dbReference type="SUPFAM" id="SSF53474">
    <property type="entry name" value="alpha/beta-Hydrolases"/>
    <property type="match status" value="1"/>
</dbReference>
<dbReference type="Pfam" id="PF12146">
    <property type="entry name" value="Hydrolase_4"/>
    <property type="match status" value="1"/>
</dbReference>
<feature type="domain" description="Serine aminopeptidase S33" evidence="2">
    <location>
        <begin position="27"/>
        <end position="140"/>
    </location>
</feature>
<dbReference type="InterPro" id="IPR029058">
    <property type="entry name" value="AB_hydrolase_fold"/>
</dbReference>
<dbReference type="RefSeq" id="WP_235705756.1">
    <property type="nucleotide sequence ID" value="NZ_JAKGBZ010000055.1"/>
</dbReference>